<dbReference type="PANTHER" id="PTHR21198:SF7">
    <property type="entry name" value="ASPARTATE-GLUTAMATE RACEMASE FAMILY"/>
    <property type="match status" value="1"/>
</dbReference>
<dbReference type="SUPFAM" id="SSF53681">
    <property type="entry name" value="Aspartate/glutamate racemase"/>
    <property type="match status" value="2"/>
</dbReference>
<evidence type="ECO:0000313" key="4">
    <source>
        <dbReference type="Proteomes" id="UP000272781"/>
    </source>
</evidence>
<dbReference type="InterPro" id="IPR004380">
    <property type="entry name" value="Asp_race"/>
</dbReference>
<proteinExistence type="inferred from homology"/>
<keyword evidence="2" id="KW-0413">Isomerase</keyword>
<comment type="caution">
    <text evidence="3">The sequence shown here is derived from an EMBL/GenBank/DDBJ whole genome shotgun (WGS) entry which is preliminary data.</text>
</comment>
<dbReference type="RefSeq" id="WP_180937072.1">
    <property type="nucleotide sequence ID" value="NZ_CP027432.2"/>
</dbReference>
<dbReference type="EMBL" id="RJVK01000001">
    <property type="protein sequence ID" value="ROR40802.1"/>
    <property type="molecule type" value="Genomic_DNA"/>
</dbReference>
<dbReference type="Gene3D" id="3.40.50.1860">
    <property type="match status" value="2"/>
</dbReference>
<evidence type="ECO:0000256" key="1">
    <source>
        <dbReference type="ARBA" id="ARBA00007847"/>
    </source>
</evidence>
<gene>
    <name evidence="3" type="ORF">EDC58_0283</name>
</gene>
<dbReference type="Proteomes" id="UP000272781">
    <property type="component" value="Unassembled WGS sequence"/>
</dbReference>
<dbReference type="GO" id="GO:0047661">
    <property type="term" value="F:amino-acid racemase activity"/>
    <property type="evidence" value="ECO:0007669"/>
    <property type="project" value="InterPro"/>
</dbReference>
<name>A0AAJ4RDL3_9BACT</name>
<accession>A0AAJ4RDL3</accession>
<evidence type="ECO:0000256" key="2">
    <source>
        <dbReference type="ARBA" id="ARBA00023235"/>
    </source>
</evidence>
<organism evidence="3 4">
    <name type="scientific">Caminibacter pacificus</name>
    <dbReference type="NCBI Taxonomy" id="1424653"/>
    <lineage>
        <taxon>Bacteria</taxon>
        <taxon>Pseudomonadati</taxon>
        <taxon>Campylobacterota</taxon>
        <taxon>Epsilonproteobacteria</taxon>
        <taxon>Nautiliales</taxon>
        <taxon>Nautiliaceae</taxon>
        <taxon>Caminibacter</taxon>
    </lineage>
</organism>
<dbReference type="NCBIfam" id="TIGR00035">
    <property type="entry name" value="asp_race"/>
    <property type="match status" value="1"/>
</dbReference>
<dbReference type="InterPro" id="IPR015942">
    <property type="entry name" value="Asp/Glu/hydantoin_racemase"/>
</dbReference>
<sequence length="226" mass="25484">MKTCGIIGGMSWESSAEYYKLINEQINRKLGGLHSAKIILYSVDFQEIAEYQKNNLWEKSAEVLSNAAKSLEKAGADFVMIATNTMHKVADKVKSSISIPLLDIRDSLIEEIKAKNLKNVLLLGTKFTMEDCFYVDYLKKRGVDVVVPESQDREIIHKVIFDELCLGVTKDSSKKEFLKIIEKYETEGVILGCTEIGMLISQKDTSKTILDTTKIHCNFAVKIMCQ</sequence>
<dbReference type="InterPro" id="IPR001920">
    <property type="entry name" value="Asp/Glu_race"/>
</dbReference>
<dbReference type="AlphaFoldDB" id="A0AAJ4RDL3"/>
<comment type="similarity">
    <text evidence="1">Belongs to the aspartate/glutamate racemases family.</text>
</comment>
<protein>
    <submittedName>
        <fullName evidence="3">Aspartate racemase</fullName>
    </submittedName>
</protein>
<dbReference type="PANTHER" id="PTHR21198">
    <property type="entry name" value="GLUTAMATE RACEMASE"/>
    <property type="match status" value="1"/>
</dbReference>
<evidence type="ECO:0000313" key="3">
    <source>
        <dbReference type="EMBL" id="ROR40802.1"/>
    </source>
</evidence>
<dbReference type="Pfam" id="PF01177">
    <property type="entry name" value="Asp_Glu_race"/>
    <property type="match status" value="1"/>
</dbReference>
<reference evidence="3 4" key="1">
    <citation type="submission" date="2018-11" db="EMBL/GenBank/DDBJ databases">
        <title>Genomic Encyclopedia of Type Strains, Phase IV (KMG-IV): sequencing the most valuable type-strain genomes for metagenomic binning, comparative biology and taxonomic classification.</title>
        <authorList>
            <person name="Goeker M."/>
        </authorList>
    </citation>
    <scope>NUCLEOTIDE SEQUENCE [LARGE SCALE GENOMIC DNA]</scope>
    <source>
        <strain evidence="3 4">DSM 27783</strain>
    </source>
</reference>